<accession>D3AQ74</accession>
<protein>
    <submittedName>
        <fullName evidence="2">Uncharacterized protein</fullName>
    </submittedName>
</protein>
<organism evidence="2 3">
    <name type="scientific">Hungatella hathewayi DSM 13479</name>
    <dbReference type="NCBI Taxonomy" id="566550"/>
    <lineage>
        <taxon>Bacteria</taxon>
        <taxon>Bacillati</taxon>
        <taxon>Bacillota</taxon>
        <taxon>Clostridia</taxon>
        <taxon>Lachnospirales</taxon>
        <taxon>Lachnospiraceae</taxon>
        <taxon>Hungatella</taxon>
    </lineage>
</organism>
<comment type="caution">
    <text evidence="2">The sequence shown here is derived from an EMBL/GenBank/DDBJ whole genome shotgun (WGS) entry which is preliminary data.</text>
</comment>
<reference evidence="2 3" key="1">
    <citation type="submission" date="2010-01" db="EMBL/GenBank/DDBJ databases">
        <authorList>
            <person name="Weinstock G."/>
            <person name="Sodergren E."/>
            <person name="Clifton S."/>
            <person name="Fulton L."/>
            <person name="Fulton B."/>
            <person name="Courtney L."/>
            <person name="Fronick C."/>
            <person name="Harrison M."/>
            <person name="Strong C."/>
            <person name="Farmer C."/>
            <person name="Delahaunty K."/>
            <person name="Markovic C."/>
            <person name="Hall O."/>
            <person name="Minx P."/>
            <person name="Tomlinson C."/>
            <person name="Mitreva M."/>
            <person name="Nelson J."/>
            <person name="Hou S."/>
            <person name="Wollam A."/>
            <person name="Pepin K.H."/>
            <person name="Johnson M."/>
            <person name="Bhonagiri V."/>
            <person name="Nash W.E."/>
            <person name="Warren W."/>
            <person name="Chinwalla A."/>
            <person name="Mardis E.R."/>
            <person name="Wilson R.K."/>
        </authorList>
    </citation>
    <scope>NUCLEOTIDE SEQUENCE [LARGE SCALE GENOMIC DNA]</scope>
    <source>
        <strain evidence="2 3">DSM 13479</strain>
    </source>
</reference>
<evidence type="ECO:0000313" key="2">
    <source>
        <dbReference type="EMBL" id="EFC96036.1"/>
    </source>
</evidence>
<dbReference type="Proteomes" id="UP000004968">
    <property type="component" value="Unassembled WGS sequence"/>
</dbReference>
<feature type="transmembrane region" description="Helical" evidence="1">
    <location>
        <begin position="6"/>
        <end position="22"/>
    </location>
</feature>
<evidence type="ECO:0000313" key="3">
    <source>
        <dbReference type="Proteomes" id="UP000004968"/>
    </source>
</evidence>
<evidence type="ECO:0000256" key="1">
    <source>
        <dbReference type="SAM" id="Phobius"/>
    </source>
</evidence>
<dbReference type="HOGENOM" id="CLU_3136528_0_0_9"/>
<keyword evidence="1" id="KW-0472">Membrane</keyword>
<keyword evidence="1" id="KW-1133">Transmembrane helix</keyword>
<dbReference type="AlphaFoldDB" id="D3AQ74"/>
<name>D3AQ74_9FIRM</name>
<gene>
    <name evidence="2" type="ORF">CLOSTHATH_05780</name>
</gene>
<proteinExistence type="predicted"/>
<keyword evidence="1" id="KW-0812">Transmembrane</keyword>
<dbReference type="EMBL" id="ACIO01000631">
    <property type="protein sequence ID" value="EFC96036.1"/>
    <property type="molecule type" value="Genomic_DNA"/>
</dbReference>
<sequence>MQVFFEYFYFTLAFSLIMVYIYESSRSQKTEFYRLWGNVHDLYSGGFLI</sequence>